<feature type="coiled-coil region" evidence="1">
    <location>
        <begin position="99"/>
        <end position="133"/>
    </location>
</feature>
<proteinExistence type="predicted"/>
<comment type="caution">
    <text evidence="2">The sequence shown here is derived from an EMBL/GenBank/DDBJ whole genome shotgun (WGS) entry which is preliminary data.</text>
</comment>
<keyword evidence="3" id="KW-1185">Reference proteome</keyword>
<evidence type="ECO:0000256" key="1">
    <source>
        <dbReference type="SAM" id="Coils"/>
    </source>
</evidence>
<evidence type="ECO:0000313" key="3">
    <source>
        <dbReference type="Proteomes" id="UP001431783"/>
    </source>
</evidence>
<organism evidence="2 3">
    <name type="scientific">Henosepilachna vigintioctopunctata</name>
    <dbReference type="NCBI Taxonomy" id="420089"/>
    <lineage>
        <taxon>Eukaryota</taxon>
        <taxon>Metazoa</taxon>
        <taxon>Ecdysozoa</taxon>
        <taxon>Arthropoda</taxon>
        <taxon>Hexapoda</taxon>
        <taxon>Insecta</taxon>
        <taxon>Pterygota</taxon>
        <taxon>Neoptera</taxon>
        <taxon>Endopterygota</taxon>
        <taxon>Coleoptera</taxon>
        <taxon>Polyphaga</taxon>
        <taxon>Cucujiformia</taxon>
        <taxon>Coccinelloidea</taxon>
        <taxon>Coccinellidae</taxon>
        <taxon>Epilachninae</taxon>
        <taxon>Epilachnini</taxon>
        <taxon>Henosepilachna</taxon>
    </lineage>
</organism>
<name>A0AAW1TP32_9CUCU</name>
<keyword evidence="1" id="KW-0175">Coiled coil</keyword>
<evidence type="ECO:0000313" key="2">
    <source>
        <dbReference type="EMBL" id="KAK9873267.1"/>
    </source>
</evidence>
<dbReference type="AlphaFoldDB" id="A0AAW1TP32"/>
<protein>
    <submittedName>
        <fullName evidence="2">Uncharacterized protein</fullName>
    </submittedName>
</protein>
<gene>
    <name evidence="2" type="ORF">WA026_021756</name>
</gene>
<sequence length="166" mass="19102">MADESDDASEASSQKLNNNECINDQKIDKSFACCARKCTFFVCAVCEKIFHRFCARKENIRFIGGYFINCCQQQESDNRIISQKSEKEAQVRTSQVFEMKLLEVKIRLLSQLLESANEKNEILKLNNALLLQRIQSMEVKSISIKKNKQDTSGNDDNFPIREYIGN</sequence>
<dbReference type="EMBL" id="JARQZJ010000017">
    <property type="protein sequence ID" value="KAK9873267.1"/>
    <property type="molecule type" value="Genomic_DNA"/>
</dbReference>
<reference evidence="2 3" key="1">
    <citation type="submission" date="2023-03" db="EMBL/GenBank/DDBJ databases">
        <title>Genome insight into feeding habits of ladybird beetles.</title>
        <authorList>
            <person name="Li H.-S."/>
            <person name="Huang Y.-H."/>
            <person name="Pang H."/>
        </authorList>
    </citation>
    <scope>NUCLEOTIDE SEQUENCE [LARGE SCALE GENOMIC DNA]</scope>
    <source>
        <strain evidence="2">SYSU_2023b</strain>
        <tissue evidence="2">Whole body</tissue>
    </source>
</reference>
<dbReference type="Proteomes" id="UP001431783">
    <property type="component" value="Unassembled WGS sequence"/>
</dbReference>
<accession>A0AAW1TP32</accession>